<dbReference type="OrthoDB" id="5374569at2759"/>
<evidence type="ECO:0000313" key="3">
    <source>
        <dbReference type="Proteomes" id="UP000800092"/>
    </source>
</evidence>
<protein>
    <submittedName>
        <fullName evidence="2">Uncharacterized protein</fullName>
    </submittedName>
</protein>
<feature type="compositionally biased region" description="Basic residues" evidence="1">
    <location>
        <begin position="290"/>
        <end position="302"/>
    </location>
</feature>
<evidence type="ECO:0000313" key="2">
    <source>
        <dbReference type="EMBL" id="KAF2240162.1"/>
    </source>
</evidence>
<dbReference type="AlphaFoldDB" id="A0A6A6HQP5"/>
<dbReference type="EMBL" id="ML991771">
    <property type="protein sequence ID" value="KAF2240162.1"/>
    <property type="molecule type" value="Genomic_DNA"/>
</dbReference>
<sequence>MRDGYTADDAWIMVEDEFLQTAKLYTQHLHHAEYQRLKSQAKAQKASAIQSLIRPVTGPEHMSTPNRKALNATALSQKQDEVLSTMSPGDCSPTSGIDASDDEELVLSHPHLAGLMIRPARTAQKLSGLTGIYSNTRAAAGFTKPTAPSPQRKKKFLQTTGRPSDAVAAGDQVLYIPAVDDENEDLESPVHSAWMTAEKARNFPERLTSKSHNSIQDLLDHHGEPVPIKSCNSQKNMEQEGPSWMALKSARNSSSSLERPSRTLPPPTAASYLSADVSRQRSSDLSAVTARRKERREARKHRLEGQTQTQSAKLEEVPTFLV</sequence>
<reference evidence="2" key="1">
    <citation type="journal article" date="2020" name="Stud. Mycol.">
        <title>101 Dothideomycetes genomes: a test case for predicting lifestyles and emergence of pathogens.</title>
        <authorList>
            <person name="Haridas S."/>
            <person name="Albert R."/>
            <person name="Binder M."/>
            <person name="Bloem J."/>
            <person name="Labutti K."/>
            <person name="Salamov A."/>
            <person name="Andreopoulos B."/>
            <person name="Baker S."/>
            <person name="Barry K."/>
            <person name="Bills G."/>
            <person name="Bluhm B."/>
            <person name="Cannon C."/>
            <person name="Castanera R."/>
            <person name="Culley D."/>
            <person name="Daum C."/>
            <person name="Ezra D."/>
            <person name="Gonzalez J."/>
            <person name="Henrissat B."/>
            <person name="Kuo A."/>
            <person name="Liang C."/>
            <person name="Lipzen A."/>
            <person name="Lutzoni F."/>
            <person name="Magnuson J."/>
            <person name="Mondo S."/>
            <person name="Nolan M."/>
            <person name="Ohm R."/>
            <person name="Pangilinan J."/>
            <person name="Park H.-J."/>
            <person name="Ramirez L."/>
            <person name="Alfaro M."/>
            <person name="Sun H."/>
            <person name="Tritt A."/>
            <person name="Yoshinaga Y."/>
            <person name="Zwiers L.-H."/>
            <person name="Turgeon B."/>
            <person name="Goodwin S."/>
            <person name="Spatafora J."/>
            <person name="Crous P."/>
            <person name="Grigoriev I."/>
        </authorList>
    </citation>
    <scope>NUCLEOTIDE SEQUENCE</scope>
    <source>
        <strain evidence="2">Tuck. ex Michener</strain>
    </source>
</reference>
<proteinExistence type="predicted"/>
<dbReference type="Proteomes" id="UP000800092">
    <property type="component" value="Unassembled WGS sequence"/>
</dbReference>
<organism evidence="2 3">
    <name type="scientific">Viridothelium virens</name>
    <name type="common">Speckled blister lichen</name>
    <name type="synonym">Trypethelium virens</name>
    <dbReference type="NCBI Taxonomy" id="1048519"/>
    <lineage>
        <taxon>Eukaryota</taxon>
        <taxon>Fungi</taxon>
        <taxon>Dikarya</taxon>
        <taxon>Ascomycota</taxon>
        <taxon>Pezizomycotina</taxon>
        <taxon>Dothideomycetes</taxon>
        <taxon>Dothideomycetes incertae sedis</taxon>
        <taxon>Trypetheliales</taxon>
        <taxon>Trypetheliaceae</taxon>
        <taxon>Viridothelium</taxon>
    </lineage>
</organism>
<feature type="region of interest" description="Disordered" evidence="1">
    <location>
        <begin position="229"/>
        <end position="322"/>
    </location>
</feature>
<accession>A0A6A6HQP5</accession>
<name>A0A6A6HQP5_VIRVR</name>
<gene>
    <name evidence="2" type="ORF">EV356DRAFT_496055</name>
</gene>
<keyword evidence="3" id="KW-1185">Reference proteome</keyword>
<evidence type="ECO:0000256" key="1">
    <source>
        <dbReference type="SAM" id="MobiDB-lite"/>
    </source>
</evidence>